<protein>
    <recommendedName>
        <fullName evidence="4">TNFR-Cys domain-containing protein</fullName>
    </recommendedName>
</protein>
<name>A0A4S2LSR6_OPIFE</name>
<keyword evidence="1" id="KW-0732">Signal</keyword>
<accession>A0A4S2LSR6</accession>
<evidence type="ECO:0000256" key="1">
    <source>
        <dbReference type="SAM" id="SignalP"/>
    </source>
</evidence>
<dbReference type="AlphaFoldDB" id="A0A4S2LSR6"/>
<dbReference type="EMBL" id="SJOL01006437">
    <property type="protein sequence ID" value="TGZ66852.1"/>
    <property type="molecule type" value="Genomic_DNA"/>
</dbReference>
<organism evidence="2 3">
    <name type="scientific">Opisthorchis felineus</name>
    <dbReference type="NCBI Taxonomy" id="147828"/>
    <lineage>
        <taxon>Eukaryota</taxon>
        <taxon>Metazoa</taxon>
        <taxon>Spiralia</taxon>
        <taxon>Lophotrochozoa</taxon>
        <taxon>Platyhelminthes</taxon>
        <taxon>Trematoda</taxon>
        <taxon>Digenea</taxon>
        <taxon>Opisthorchiida</taxon>
        <taxon>Opisthorchiata</taxon>
        <taxon>Opisthorchiidae</taxon>
        <taxon>Opisthorchis</taxon>
    </lineage>
</organism>
<reference evidence="2 3" key="1">
    <citation type="journal article" date="2019" name="BMC Genomics">
        <title>New insights from Opisthorchis felineus genome: update on genomics of the epidemiologically important liver flukes.</title>
        <authorList>
            <person name="Ershov N.I."/>
            <person name="Mordvinov V.A."/>
            <person name="Prokhortchouk E.B."/>
            <person name="Pakharukova M.Y."/>
            <person name="Gunbin K.V."/>
            <person name="Ustyantsev K."/>
            <person name="Genaev M.A."/>
            <person name="Blinov A.G."/>
            <person name="Mazur A."/>
            <person name="Boulygina E."/>
            <person name="Tsygankova S."/>
            <person name="Khrameeva E."/>
            <person name="Chekanov N."/>
            <person name="Fan G."/>
            <person name="Xiao A."/>
            <person name="Zhang H."/>
            <person name="Xu X."/>
            <person name="Yang H."/>
            <person name="Solovyev V."/>
            <person name="Lee S.M."/>
            <person name="Liu X."/>
            <person name="Afonnikov D.A."/>
            <person name="Skryabin K.G."/>
        </authorList>
    </citation>
    <scope>NUCLEOTIDE SEQUENCE [LARGE SCALE GENOMIC DNA]</scope>
    <source>
        <strain evidence="2">AK-0245</strain>
        <tissue evidence="2">Whole organism</tissue>
    </source>
</reference>
<sequence>MIYSRMMIGYIMLLVLLSVSHCGAIDCYNTTETGIRVARNCDVCRYNCCQPGECVRQCVKGSYQKACDKDYYCSRNWCNICRSNAIRYGV</sequence>
<keyword evidence="3" id="KW-1185">Reference proteome</keyword>
<dbReference type="Proteomes" id="UP000308267">
    <property type="component" value="Unassembled WGS sequence"/>
</dbReference>
<evidence type="ECO:0000313" key="2">
    <source>
        <dbReference type="EMBL" id="TGZ66852.1"/>
    </source>
</evidence>
<feature type="signal peptide" evidence="1">
    <location>
        <begin position="1"/>
        <end position="24"/>
    </location>
</feature>
<comment type="caution">
    <text evidence="2">The sequence shown here is derived from an EMBL/GenBank/DDBJ whole genome shotgun (WGS) entry which is preliminary data.</text>
</comment>
<proteinExistence type="predicted"/>
<gene>
    <name evidence="2" type="ORF">CRM22_005087</name>
</gene>
<feature type="chain" id="PRO_5020458255" description="TNFR-Cys domain-containing protein" evidence="1">
    <location>
        <begin position="25"/>
        <end position="90"/>
    </location>
</feature>
<evidence type="ECO:0008006" key="4">
    <source>
        <dbReference type="Google" id="ProtNLM"/>
    </source>
</evidence>
<evidence type="ECO:0000313" key="3">
    <source>
        <dbReference type="Proteomes" id="UP000308267"/>
    </source>
</evidence>